<dbReference type="EMBL" id="JAHPMX010000048">
    <property type="protein sequence ID" value="MBU9360828.1"/>
    <property type="molecule type" value="Genomic_DNA"/>
</dbReference>
<evidence type="ECO:0000313" key="2">
    <source>
        <dbReference type="Proteomes" id="UP001196915"/>
    </source>
</evidence>
<accession>A0AAP2MT27</accession>
<proteinExistence type="predicted"/>
<sequence>FQPRAPLCKSSTVPTFQPWSRSRNQADWTDRSPVSNLILQIADILFNVTDNVVGAVQHGARILGSASDYGLTIYTGFQANSHAIDDPVKGRAIEDFVRRLVLYQNWLVLHPKEQQAALVDGLHLGAAQAAQVYRYTRLVPIAPGDIAGYSQQLSDFALETGLIKQHVDAAALLDNRYAKVIDDTLKQTNFFANLKSSYQ</sequence>
<evidence type="ECO:0000313" key="1">
    <source>
        <dbReference type="EMBL" id="MBU9360828.1"/>
    </source>
</evidence>
<protein>
    <submittedName>
        <fullName evidence="1">Uncharacterized protein</fullName>
    </submittedName>
</protein>
<reference evidence="1" key="1">
    <citation type="submission" date="2021-06" db="EMBL/GenBank/DDBJ databases">
        <title>A collection of bacterial strains from the Burkholderia cepacia Research Laboratory and Repository.</title>
        <authorList>
            <person name="Lipuma J."/>
            <person name="Spilker T."/>
        </authorList>
    </citation>
    <scope>NUCLEOTIDE SEQUENCE</scope>
    <source>
        <strain evidence="1">AU37435</strain>
    </source>
</reference>
<comment type="caution">
    <text evidence="1">The sequence shown here is derived from an EMBL/GenBank/DDBJ whole genome shotgun (WGS) entry which is preliminary data.</text>
</comment>
<dbReference type="AlphaFoldDB" id="A0AAP2MT27"/>
<name>A0AAP2MT27_9BURK</name>
<gene>
    <name evidence="1" type="ORF">KTE52_31390</name>
</gene>
<feature type="non-terminal residue" evidence="1">
    <location>
        <position position="1"/>
    </location>
</feature>
<dbReference type="Proteomes" id="UP001196915">
    <property type="component" value="Unassembled WGS sequence"/>
</dbReference>
<dbReference type="RefSeq" id="WP_217085106.1">
    <property type="nucleotide sequence ID" value="NZ_JAHPMX010000048.1"/>
</dbReference>
<organism evidence="1 2">
    <name type="scientific">Burkholderia multivorans</name>
    <dbReference type="NCBI Taxonomy" id="87883"/>
    <lineage>
        <taxon>Bacteria</taxon>
        <taxon>Pseudomonadati</taxon>
        <taxon>Pseudomonadota</taxon>
        <taxon>Betaproteobacteria</taxon>
        <taxon>Burkholderiales</taxon>
        <taxon>Burkholderiaceae</taxon>
        <taxon>Burkholderia</taxon>
        <taxon>Burkholderia cepacia complex</taxon>
    </lineage>
</organism>